<evidence type="ECO:0000313" key="2">
    <source>
        <dbReference type="Proteomes" id="UP001222027"/>
    </source>
</evidence>
<organism evidence="1 2">
    <name type="scientific">Ensete ventricosum</name>
    <name type="common">Abyssinian banana</name>
    <name type="synonym">Musa ensete</name>
    <dbReference type="NCBI Taxonomy" id="4639"/>
    <lineage>
        <taxon>Eukaryota</taxon>
        <taxon>Viridiplantae</taxon>
        <taxon>Streptophyta</taxon>
        <taxon>Embryophyta</taxon>
        <taxon>Tracheophyta</taxon>
        <taxon>Spermatophyta</taxon>
        <taxon>Magnoliopsida</taxon>
        <taxon>Liliopsida</taxon>
        <taxon>Zingiberales</taxon>
        <taxon>Musaceae</taxon>
        <taxon>Ensete</taxon>
    </lineage>
</organism>
<comment type="caution">
    <text evidence="1">The sequence shown here is derived from an EMBL/GenBank/DDBJ whole genome shotgun (WGS) entry which is preliminary data.</text>
</comment>
<name>A0AAV8QLZ6_ENSVE</name>
<keyword evidence="2" id="KW-1185">Reference proteome</keyword>
<protein>
    <submittedName>
        <fullName evidence="1">Uncharacterized protein</fullName>
    </submittedName>
</protein>
<reference evidence="1 2" key="1">
    <citation type="submission" date="2022-12" db="EMBL/GenBank/DDBJ databases">
        <title>Chromosome-scale assembly of the Ensete ventricosum genome.</title>
        <authorList>
            <person name="Dussert Y."/>
            <person name="Stocks J."/>
            <person name="Wendawek A."/>
            <person name="Woldeyes F."/>
            <person name="Nichols R.A."/>
            <person name="Borrell J.S."/>
        </authorList>
    </citation>
    <scope>NUCLEOTIDE SEQUENCE [LARGE SCALE GENOMIC DNA]</scope>
    <source>
        <strain evidence="2">cv. Maze</strain>
        <tissue evidence="1">Seeds</tissue>
    </source>
</reference>
<sequence>MRSLRRSQHVFGRSYFGRVCSRVVVVTRDKTEERERGREGEKEQHRACDYRKSSVRRLLFPFLRCLELQSVPRPLPLHGWRPRRKKGVVMSRSRRDLLASIFLPFLAADPLEILKH</sequence>
<dbReference type="EMBL" id="JAQQAF010000006">
    <property type="protein sequence ID" value="KAJ8479040.1"/>
    <property type="molecule type" value="Genomic_DNA"/>
</dbReference>
<proteinExistence type="predicted"/>
<gene>
    <name evidence="1" type="ORF">OPV22_022767</name>
</gene>
<dbReference type="Proteomes" id="UP001222027">
    <property type="component" value="Unassembled WGS sequence"/>
</dbReference>
<accession>A0AAV8QLZ6</accession>
<dbReference type="AlphaFoldDB" id="A0AAV8QLZ6"/>
<evidence type="ECO:0000313" key="1">
    <source>
        <dbReference type="EMBL" id="KAJ8479040.1"/>
    </source>
</evidence>